<organism evidence="1 2">
    <name type="scientific">Cyclocybe aegerita</name>
    <name type="common">Black poplar mushroom</name>
    <name type="synonym">Agrocybe aegerita</name>
    <dbReference type="NCBI Taxonomy" id="1973307"/>
    <lineage>
        <taxon>Eukaryota</taxon>
        <taxon>Fungi</taxon>
        <taxon>Dikarya</taxon>
        <taxon>Basidiomycota</taxon>
        <taxon>Agaricomycotina</taxon>
        <taxon>Agaricomycetes</taxon>
        <taxon>Agaricomycetidae</taxon>
        <taxon>Agaricales</taxon>
        <taxon>Agaricineae</taxon>
        <taxon>Bolbitiaceae</taxon>
        <taxon>Cyclocybe</taxon>
    </lineage>
</organism>
<dbReference type="AlphaFoldDB" id="A0A8S0WJ19"/>
<keyword evidence="2" id="KW-1185">Reference proteome</keyword>
<protein>
    <submittedName>
        <fullName evidence="1">Uncharacterized protein</fullName>
    </submittedName>
</protein>
<dbReference type="Proteomes" id="UP000467700">
    <property type="component" value="Unassembled WGS sequence"/>
</dbReference>
<reference evidence="1 2" key="1">
    <citation type="submission" date="2020-01" db="EMBL/GenBank/DDBJ databases">
        <authorList>
            <person name="Gupta K D."/>
        </authorList>
    </citation>
    <scope>NUCLEOTIDE SEQUENCE [LARGE SCALE GENOMIC DNA]</scope>
</reference>
<accession>A0A8S0WJ19</accession>
<sequence>MGCSVFMFKLYQLLACNEGKNQLKHHRPTPSTPTPPPFIINTSTNIILSSPRCASYTAQNQDRRLIIKTVTHLAHKDQAGELSPTYQRASVDGGKLDVSSLDGSIGEAKEHILGLEEEFVRV</sequence>
<evidence type="ECO:0000313" key="2">
    <source>
        <dbReference type="Proteomes" id="UP000467700"/>
    </source>
</evidence>
<dbReference type="EMBL" id="CACVBS010000039">
    <property type="protein sequence ID" value="CAA7263463.1"/>
    <property type="molecule type" value="Genomic_DNA"/>
</dbReference>
<comment type="caution">
    <text evidence="1">The sequence shown here is derived from an EMBL/GenBank/DDBJ whole genome shotgun (WGS) entry which is preliminary data.</text>
</comment>
<proteinExistence type="predicted"/>
<gene>
    <name evidence="1" type="ORF">AAE3_LOCUS5578</name>
</gene>
<name>A0A8S0WJ19_CYCAE</name>
<evidence type="ECO:0000313" key="1">
    <source>
        <dbReference type="EMBL" id="CAA7263463.1"/>
    </source>
</evidence>